<comment type="caution">
    <text evidence="1">The sequence shown here is derived from an EMBL/GenBank/DDBJ whole genome shotgun (WGS) entry which is preliminary data.</text>
</comment>
<gene>
    <name evidence="1" type="ORF">CLV52_3447</name>
</gene>
<name>A0A4R7FFK3_9MICO</name>
<keyword evidence="2" id="KW-1185">Reference proteome</keyword>
<proteinExistence type="predicted"/>
<reference evidence="1 2" key="1">
    <citation type="submission" date="2019-03" db="EMBL/GenBank/DDBJ databases">
        <title>Genomic Encyclopedia of Archaeal and Bacterial Type Strains, Phase II (KMG-II): from individual species to whole genera.</title>
        <authorList>
            <person name="Goeker M."/>
        </authorList>
    </citation>
    <scope>NUCLEOTIDE SEQUENCE [LARGE SCALE GENOMIC DNA]</scope>
    <source>
        <strain evidence="1 2">DSM 24782</strain>
    </source>
</reference>
<protein>
    <submittedName>
        <fullName evidence="1">Uncharacterized protein</fullName>
    </submittedName>
</protein>
<dbReference type="EMBL" id="SOAM01000004">
    <property type="protein sequence ID" value="TDS74923.1"/>
    <property type="molecule type" value="Genomic_DNA"/>
</dbReference>
<dbReference type="AlphaFoldDB" id="A0A4R7FFK3"/>
<organism evidence="1 2">
    <name type="scientific">Amnibacterium kyonggiense</name>
    <dbReference type="NCBI Taxonomy" id="595671"/>
    <lineage>
        <taxon>Bacteria</taxon>
        <taxon>Bacillati</taxon>
        <taxon>Actinomycetota</taxon>
        <taxon>Actinomycetes</taxon>
        <taxon>Micrococcales</taxon>
        <taxon>Microbacteriaceae</taxon>
        <taxon>Amnibacterium</taxon>
    </lineage>
</organism>
<evidence type="ECO:0000313" key="1">
    <source>
        <dbReference type="EMBL" id="TDS74923.1"/>
    </source>
</evidence>
<sequence length="30" mass="3416">MAKPIQLVRNWAVEQVTAIVSVCRPIHISR</sequence>
<accession>A0A4R7FFK3</accession>
<evidence type="ECO:0000313" key="2">
    <source>
        <dbReference type="Proteomes" id="UP000295344"/>
    </source>
</evidence>
<dbReference type="Proteomes" id="UP000295344">
    <property type="component" value="Unassembled WGS sequence"/>
</dbReference>